<keyword evidence="7" id="KW-0274">FAD</keyword>
<comment type="subcellular location">
    <subcellularLocation>
        <location evidence="2">Membrane</location>
        <topology evidence="2">Multi-pass membrane protein</topology>
    </subcellularLocation>
</comment>
<evidence type="ECO:0000259" key="14">
    <source>
        <dbReference type="PROSITE" id="PS51384"/>
    </source>
</evidence>
<accession>A0A2R8AS57</accession>
<dbReference type="GO" id="GO:0016020">
    <property type="term" value="C:membrane"/>
    <property type="evidence" value="ECO:0007669"/>
    <property type="project" value="UniProtKB-SubCell"/>
</dbReference>
<keyword evidence="10" id="KW-0408">Iron</keyword>
<dbReference type="EC" id="1.14.13.25" evidence="15"/>
<dbReference type="PROSITE" id="PS51384">
    <property type="entry name" value="FAD_FR"/>
    <property type="match status" value="1"/>
</dbReference>
<feature type="transmembrane region" description="Helical" evidence="13">
    <location>
        <begin position="113"/>
        <end position="131"/>
    </location>
</feature>
<dbReference type="InterPro" id="IPR013112">
    <property type="entry name" value="FAD-bd_8"/>
</dbReference>
<keyword evidence="8 13" id="KW-1133">Transmembrane helix</keyword>
<gene>
    <name evidence="15" type="primary">mmoC</name>
    <name evidence="15" type="ORF">ALP8811_02777</name>
</gene>
<keyword evidence="5" id="KW-0001">2Fe-2S</keyword>
<protein>
    <submittedName>
        <fullName evidence="15">Methane monooxygenase component C</fullName>
        <ecNumber evidence="15">1.14.13.25</ecNumber>
    </submittedName>
</protein>
<evidence type="ECO:0000256" key="9">
    <source>
        <dbReference type="ARBA" id="ARBA00023002"/>
    </source>
</evidence>
<evidence type="ECO:0000313" key="16">
    <source>
        <dbReference type="Proteomes" id="UP000244911"/>
    </source>
</evidence>
<dbReference type="OrthoDB" id="9792185at2"/>
<dbReference type="AlphaFoldDB" id="A0A2R8AS57"/>
<dbReference type="InterPro" id="IPR001433">
    <property type="entry name" value="OxRdtase_FAD/NAD-bd"/>
</dbReference>
<dbReference type="SUPFAM" id="SSF63380">
    <property type="entry name" value="Riboflavin synthase domain-like"/>
    <property type="match status" value="1"/>
</dbReference>
<organism evidence="15 16">
    <name type="scientific">Aliiroseovarius pelagivivens</name>
    <dbReference type="NCBI Taxonomy" id="1639690"/>
    <lineage>
        <taxon>Bacteria</taxon>
        <taxon>Pseudomonadati</taxon>
        <taxon>Pseudomonadota</taxon>
        <taxon>Alphaproteobacteria</taxon>
        <taxon>Rhodobacterales</taxon>
        <taxon>Paracoccaceae</taxon>
        <taxon>Aliiroseovarius</taxon>
    </lineage>
</organism>
<feature type="transmembrane region" description="Helical" evidence="13">
    <location>
        <begin position="152"/>
        <end position="171"/>
    </location>
</feature>
<dbReference type="PANTHER" id="PTHR47354">
    <property type="entry name" value="NADH OXIDOREDUCTASE HCR"/>
    <property type="match status" value="1"/>
</dbReference>
<feature type="transmembrane region" description="Helical" evidence="13">
    <location>
        <begin position="191"/>
        <end position="213"/>
    </location>
</feature>
<dbReference type="Pfam" id="PF08022">
    <property type="entry name" value="FAD_binding_8"/>
    <property type="match status" value="1"/>
</dbReference>
<dbReference type="InterPro" id="IPR017938">
    <property type="entry name" value="Riboflavin_synthase-like_b-brl"/>
</dbReference>
<proteinExistence type="predicted"/>
<keyword evidence="6" id="KW-0479">Metal-binding</keyword>
<evidence type="ECO:0000256" key="8">
    <source>
        <dbReference type="ARBA" id="ARBA00022989"/>
    </source>
</evidence>
<feature type="transmembrane region" description="Helical" evidence="13">
    <location>
        <begin position="225"/>
        <end position="245"/>
    </location>
</feature>
<dbReference type="InterPro" id="IPR050415">
    <property type="entry name" value="MRET"/>
</dbReference>
<feature type="transmembrane region" description="Helical" evidence="13">
    <location>
        <begin position="82"/>
        <end position="101"/>
    </location>
</feature>
<evidence type="ECO:0000256" key="12">
    <source>
        <dbReference type="ARBA" id="ARBA00023136"/>
    </source>
</evidence>
<dbReference type="Pfam" id="PF00175">
    <property type="entry name" value="NAD_binding_1"/>
    <property type="match status" value="1"/>
</dbReference>
<comment type="cofactor">
    <cofactor evidence="1">
        <name>FAD</name>
        <dbReference type="ChEBI" id="CHEBI:57692"/>
    </cofactor>
</comment>
<dbReference type="Gene3D" id="3.40.50.80">
    <property type="entry name" value="Nucleotide-binding domain of ferredoxin-NADP reductase (FNR) module"/>
    <property type="match status" value="1"/>
</dbReference>
<evidence type="ECO:0000256" key="3">
    <source>
        <dbReference type="ARBA" id="ARBA00022630"/>
    </source>
</evidence>
<evidence type="ECO:0000256" key="1">
    <source>
        <dbReference type="ARBA" id="ARBA00001974"/>
    </source>
</evidence>
<dbReference type="GO" id="GO:0051537">
    <property type="term" value="F:2 iron, 2 sulfur cluster binding"/>
    <property type="evidence" value="ECO:0007669"/>
    <property type="project" value="UniProtKB-KW"/>
</dbReference>
<evidence type="ECO:0000313" key="15">
    <source>
        <dbReference type="EMBL" id="SPF78845.1"/>
    </source>
</evidence>
<evidence type="ECO:0000256" key="5">
    <source>
        <dbReference type="ARBA" id="ARBA00022714"/>
    </source>
</evidence>
<dbReference type="GO" id="GO:0050660">
    <property type="term" value="F:flavin adenine dinucleotide binding"/>
    <property type="evidence" value="ECO:0007669"/>
    <property type="project" value="TreeGrafter"/>
</dbReference>
<keyword evidence="16" id="KW-1185">Reference proteome</keyword>
<keyword evidence="3" id="KW-0285">Flavoprotein</keyword>
<feature type="domain" description="FAD-binding FR-type" evidence="14">
    <location>
        <begin position="281"/>
        <end position="382"/>
    </location>
</feature>
<dbReference type="Proteomes" id="UP000244911">
    <property type="component" value="Unassembled WGS sequence"/>
</dbReference>
<dbReference type="SUPFAM" id="SSF52343">
    <property type="entry name" value="Ferredoxin reductase-like, C-terminal NADP-linked domain"/>
    <property type="match status" value="1"/>
</dbReference>
<sequence length="511" mass="56434">MVFQSKDRPACGADSQIAPFAMRGARHDFYMVSTTPHRITANVRVKYYSSKSQICFNCTRLRPRPIASVADMGQSKLVKSSLLILAYLVAVLLPLIVSWLVGGPPRPLHQELASGLGILAFSIILVEFILSGRFKRVSNGIGMDVTMRFHQVMARTALLFALLHPFLYGGTPAGGQRPWDPTRQLTLTTDLVYLSSGIAAFVLLPSVVLFAVFRKQLDWKYESWRLLHGLGVVLIALLLLHHTVYAGRYGSQPIMTWVWLILTGLAVASLFYVYLMMPFIKKANAWRVSSVVQLSPRQWELTVAPDKGAGLDYSAGQFAWINVGQSPFSLHENPFSISSAPASGEKVSFIIKELGDFTRTVGQIKPGTVAYLDGAYGSLSVDGRNEPGVAMIAGGVGIAPLLGILRQMRLSGDPRAVKVIYGNRSIEQIVHRDELDAEDVRYVLSEPPENWDGETGLVTPALLDNVFSDKEIKQWVFVICGPVKMMDIVEDHLISRGAPSSHILTERFDYD</sequence>
<dbReference type="PRINTS" id="PR00410">
    <property type="entry name" value="PHEHYDRXLASE"/>
</dbReference>
<dbReference type="GO" id="GO:0046872">
    <property type="term" value="F:metal ion binding"/>
    <property type="evidence" value="ECO:0007669"/>
    <property type="project" value="UniProtKB-KW"/>
</dbReference>
<keyword evidence="12 13" id="KW-0472">Membrane</keyword>
<keyword evidence="11" id="KW-0411">Iron-sulfur</keyword>
<evidence type="ECO:0000256" key="7">
    <source>
        <dbReference type="ARBA" id="ARBA00022827"/>
    </source>
</evidence>
<evidence type="ECO:0000256" key="11">
    <source>
        <dbReference type="ARBA" id="ARBA00023014"/>
    </source>
</evidence>
<dbReference type="EMBL" id="OMOI01000002">
    <property type="protein sequence ID" value="SPF78845.1"/>
    <property type="molecule type" value="Genomic_DNA"/>
</dbReference>
<evidence type="ECO:0000256" key="2">
    <source>
        <dbReference type="ARBA" id="ARBA00004141"/>
    </source>
</evidence>
<evidence type="ECO:0000256" key="10">
    <source>
        <dbReference type="ARBA" id="ARBA00023004"/>
    </source>
</evidence>
<evidence type="ECO:0000256" key="13">
    <source>
        <dbReference type="SAM" id="Phobius"/>
    </source>
</evidence>
<dbReference type="Gene3D" id="2.40.30.10">
    <property type="entry name" value="Translation factors"/>
    <property type="match status" value="1"/>
</dbReference>
<reference evidence="15 16" key="1">
    <citation type="submission" date="2018-03" db="EMBL/GenBank/DDBJ databases">
        <authorList>
            <person name="Keele B.F."/>
        </authorList>
    </citation>
    <scope>NUCLEOTIDE SEQUENCE [LARGE SCALE GENOMIC DNA]</scope>
    <source>
        <strain evidence="15 16">CECT 8811</strain>
    </source>
</reference>
<evidence type="ECO:0000256" key="6">
    <source>
        <dbReference type="ARBA" id="ARBA00022723"/>
    </source>
</evidence>
<name>A0A2R8AS57_9RHOB</name>
<dbReference type="InterPro" id="IPR039261">
    <property type="entry name" value="FNR_nucleotide-bd"/>
</dbReference>
<dbReference type="InterPro" id="IPR017927">
    <property type="entry name" value="FAD-bd_FR_type"/>
</dbReference>
<dbReference type="PANTHER" id="PTHR47354:SF8">
    <property type="entry name" value="1,2-PHENYLACETYL-COA EPOXIDASE, SUBUNIT E"/>
    <property type="match status" value="1"/>
</dbReference>
<dbReference type="Pfam" id="PF01794">
    <property type="entry name" value="Ferric_reduct"/>
    <property type="match status" value="1"/>
</dbReference>
<feature type="transmembrane region" description="Helical" evidence="13">
    <location>
        <begin position="257"/>
        <end position="277"/>
    </location>
</feature>
<keyword evidence="4 13" id="KW-0812">Transmembrane</keyword>
<keyword evidence="9 15" id="KW-0560">Oxidoreductase</keyword>
<dbReference type="GO" id="GO:0015049">
    <property type="term" value="F:methane monooxygenase [NAD(P)H] activity"/>
    <property type="evidence" value="ECO:0007669"/>
    <property type="project" value="UniProtKB-EC"/>
</dbReference>
<dbReference type="InterPro" id="IPR013130">
    <property type="entry name" value="Fe3_Rdtase_TM_dom"/>
</dbReference>
<evidence type="ECO:0000256" key="4">
    <source>
        <dbReference type="ARBA" id="ARBA00022692"/>
    </source>
</evidence>
<keyword evidence="15" id="KW-0503">Monooxygenase</keyword>
<dbReference type="CDD" id="cd06198">
    <property type="entry name" value="FNR_like_3"/>
    <property type="match status" value="1"/>
</dbReference>